<dbReference type="GO" id="GO:0016301">
    <property type="term" value="F:kinase activity"/>
    <property type="evidence" value="ECO:0007669"/>
    <property type="project" value="UniProtKB-KW"/>
</dbReference>
<sequence>MQLADGLGLDAAELCYQPEIRAYLVHYYDRISDAQASLRRLHQLDFCQLAGTPSLIKYESDGGLGLAR</sequence>
<evidence type="ECO:0000313" key="4">
    <source>
        <dbReference type="EMBL" id="SJN12577.1"/>
    </source>
</evidence>
<dbReference type="EMBL" id="FUKM01000033">
    <property type="protein sequence ID" value="SJN12577.1"/>
    <property type="molecule type" value="Genomic_DNA"/>
</dbReference>
<dbReference type="OrthoDB" id="9805913at2"/>
<dbReference type="InterPro" id="IPR012893">
    <property type="entry name" value="HipA-like_C"/>
</dbReference>
<proteinExistence type="predicted"/>
<dbReference type="AlphaFoldDB" id="A0A1R4HYB9"/>
<keyword evidence="2" id="KW-0418">Kinase</keyword>
<evidence type="ECO:0000259" key="3">
    <source>
        <dbReference type="Pfam" id="PF07804"/>
    </source>
</evidence>
<evidence type="ECO:0000256" key="1">
    <source>
        <dbReference type="ARBA" id="ARBA00022679"/>
    </source>
</evidence>
<accession>A0A1R4HYB9</accession>
<keyword evidence="1" id="KW-0808">Transferase</keyword>
<evidence type="ECO:0000313" key="5">
    <source>
        <dbReference type="Proteomes" id="UP000196331"/>
    </source>
</evidence>
<reference evidence="4 5" key="1">
    <citation type="submission" date="2017-02" db="EMBL/GenBank/DDBJ databases">
        <authorList>
            <person name="Dridi B."/>
        </authorList>
    </citation>
    <scope>NUCLEOTIDE SEQUENCE [LARGE SCALE GENOMIC DNA]</scope>
    <source>
        <strain evidence="4 5">JB380</strain>
    </source>
</reference>
<dbReference type="Proteomes" id="UP000196331">
    <property type="component" value="Unassembled WGS sequence"/>
</dbReference>
<evidence type="ECO:0000256" key="2">
    <source>
        <dbReference type="ARBA" id="ARBA00022777"/>
    </source>
</evidence>
<comment type="caution">
    <text evidence="4">The sequence shown here is derived from an EMBL/GenBank/DDBJ whole genome shotgun (WGS) entry which is preliminary data.</text>
</comment>
<feature type="domain" description="HipA-like C-terminal" evidence="3">
    <location>
        <begin position="1"/>
        <end position="62"/>
    </location>
</feature>
<name>A0A1R4HYB9_9GAMM</name>
<dbReference type="Pfam" id="PF07804">
    <property type="entry name" value="HipA_C"/>
    <property type="match status" value="1"/>
</dbReference>
<organism evidence="4 5">
    <name type="scientific">Halomonas citrativorans</name>
    <dbReference type="NCBI Taxonomy" id="2742612"/>
    <lineage>
        <taxon>Bacteria</taxon>
        <taxon>Pseudomonadati</taxon>
        <taxon>Pseudomonadota</taxon>
        <taxon>Gammaproteobacteria</taxon>
        <taxon>Oceanospirillales</taxon>
        <taxon>Halomonadaceae</taxon>
        <taxon>Halomonas</taxon>
    </lineage>
</organism>
<protein>
    <recommendedName>
        <fullName evidence="3">HipA-like C-terminal domain-containing protein</fullName>
    </recommendedName>
</protein>
<gene>
    <name evidence="4" type="ORF">CZ787_08395</name>
</gene>